<dbReference type="InterPro" id="IPR003663">
    <property type="entry name" value="Sugar/inositol_transpt"/>
</dbReference>
<dbReference type="PANTHER" id="PTHR48022">
    <property type="entry name" value="PLASTIDIC GLUCOSE TRANSPORTER 4"/>
    <property type="match status" value="1"/>
</dbReference>
<evidence type="ECO:0000256" key="8">
    <source>
        <dbReference type="SAM" id="Phobius"/>
    </source>
</evidence>
<feature type="transmembrane region" description="Helical" evidence="8">
    <location>
        <begin position="191"/>
        <end position="214"/>
    </location>
</feature>
<evidence type="ECO:0000256" key="2">
    <source>
        <dbReference type="ARBA" id="ARBA00010992"/>
    </source>
</evidence>
<dbReference type="GO" id="GO:0016020">
    <property type="term" value="C:membrane"/>
    <property type="evidence" value="ECO:0007669"/>
    <property type="project" value="UniProtKB-SubCell"/>
</dbReference>
<evidence type="ECO:0000259" key="9">
    <source>
        <dbReference type="PROSITE" id="PS50850"/>
    </source>
</evidence>
<reference evidence="10" key="1">
    <citation type="submission" date="2022-09" db="EMBL/GenBank/DDBJ databases">
        <title>Fusarium specimens isolated from Avocado Roots.</title>
        <authorList>
            <person name="Stajich J."/>
            <person name="Roper C."/>
            <person name="Heimlech-Rivalta G."/>
        </authorList>
    </citation>
    <scope>NUCLEOTIDE SEQUENCE</scope>
    <source>
        <strain evidence="10">CF00136</strain>
    </source>
</reference>
<keyword evidence="11" id="KW-1185">Reference proteome</keyword>
<keyword evidence="4 8" id="KW-0812">Transmembrane</keyword>
<evidence type="ECO:0000256" key="4">
    <source>
        <dbReference type="ARBA" id="ARBA00022692"/>
    </source>
</evidence>
<feature type="transmembrane region" description="Helical" evidence="8">
    <location>
        <begin position="349"/>
        <end position="369"/>
    </location>
</feature>
<comment type="caution">
    <text evidence="10">The sequence shown here is derived from an EMBL/GenBank/DDBJ whole genome shotgun (WGS) entry which is preliminary data.</text>
</comment>
<protein>
    <recommendedName>
        <fullName evidence="9">Major facilitator superfamily (MFS) profile domain-containing protein</fullName>
    </recommendedName>
</protein>
<dbReference type="InterPro" id="IPR020846">
    <property type="entry name" value="MFS_dom"/>
</dbReference>
<evidence type="ECO:0000313" key="10">
    <source>
        <dbReference type="EMBL" id="KAJ4256075.1"/>
    </source>
</evidence>
<dbReference type="OrthoDB" id="6612291at2759"/>
<sequence>MAPEKVFPTQNELEQLDLDDQRTQDLIRRAEESDAADRQLTIRQALKKYKKAVFWSLFLSTSLIMEGYDLVIITSFYGQTQFRERFGVYDEKTEQKQITPAWQSGLSNSALVGQLAGLVVNAYCQDRFGARYTMMFFMAWMAAMIAIPCFAPSLEVLAFGEAMCGVSWGVFQTLSTTYASEVVPTILRPYVTAYVCMCWGAGILLSGGVVRAVAGIEGDMGWRLPFFLQWIWPGPLFVGAYLAPESPWNAVRRGKIDLAKKALGRLRQDNAEKEAEVESTLAYIRHTTALEQAETQHASFLDCFRGTNLWRTEINCVVWAAQILGGNALVAYGVTFLQSAGFSEIASLNLNISLSACYVVGGIISWFLFPHVGRATLYMSGLLFLFFANIVIGGLGFTSANGAQMAIGIILVVSNLVNMVTVGPVCYPIVAETPSGRLRYKTIVIGRFVYNVTGIVEHTITPRMISPLGWNWGAKAGLFYAGTNLLCNTWCWFRLPETKDRTFGEIDLLFENKVPARKFKYTAVNQFAQTSDPQAKEEDAA</sequence>
<keyword evidence="3 7" id="KW-0813">Transport</keyword>
<evidence type="ECO:0000256" key="6">
    <source>
        <dbReference type="ARBA" id="ARBA00023136"/>
    </source>
</evidence>
<comment type="subcellular location">
    <subcellularLocation>
        <location evidence="1">Membrane</location>
        <topology evidence="1">Multi-pass membrane protein</topology>
    </subcellularLocation>
</comment>
<dbReference type="Pfam" id="PF00083">
    <property type="entry name" value="Sugar_tr"/>
    <property type="match status" value="1"/>
</dbReference>
<feature type="transmembrane region" description="Helical" evidence="8">
    <location>
        <begin position="317"/>
        <end position="337"/>
    </location>
</feature>
<comment type="similarity">
    <text evidence="2 7">Belongs to the major facilitator superfamily. Sugar transporter (TC 2.A.1.1) family.</text>
</comment>
<dbReference type="EMBL" id="JAOQAZ010000019">
    <property type="protein sequence ID" value="KAJ4256075.1"/>
    <property type="molecule type" value="Genomic_DNA"/>
</dbReference>
<feature type="transmembrane region" description="Helical" evidence="8">
    <location>
        <begin position="409"/>
        <end position="430"/>
    </location>
</feature>
<dbReference type="InterPro" id="IPR050360">
    <property type="entry name" value="MFS_Sugar_Transporters"/>
</dbReference>
<feature type="transmembrane region" description="Helical" evidence="8">
    <location>
        <begin position="375"/>
        <end position="397"/>
    </location>
</feature>
<dbReference type="SUPFAM" id="SSF103473">
    <property type="entry name" value="MFS general substrate transporter"/>
    <property type="match status" value="1"/>
</dbReference>
<evidence type="ECO:0000256" key="3">
    <source>
        <dbReference type="ARBA" id="ARBA00022448"/>
    </source>
</evidence>
<evidence type="ECO:0000313" key="11">
    <source>
        <dbReference type="Proteomes" id="UP001152049"/>
    </source>
</evidence>
<dbReference type="GO" id="GO:0005351">
    <property type="term" value="F:carbohydrate:proton symporter activity"/>
    <property type="evidence" value="ECO:0007669"/>
    <property type="project" value="TreeGrafter"/>
</dbReference>
<dbReference type="Gene3D" id="1.20.1250.20">
    <property type="entry name" value="MFS general substrate transporter like domains"/>
    <property type="match status" value="1"/>
</dbReference>
<feature type="transmembrane region" description="Helical" evidence="8">
    <location>
        <begin position="106"/>
        <end position="124"/>
    </location>
</feature>
<feature type="transmembrane region" description="Helical" evidence="8">
    <location>
        <begin position="136"/>
        <end position="159"/>
    </location>
</feature>
<keyword evidence="5 8" id="KW-1133">Transmembrane helix</keyword>
<proteinExistence type="inferred from homology"/>
<evidence type="ECO:0000256" key="1">
    <source>
        <dbReference type="ARBA" id="ARBA00004141"/>
    </source>
</evidence>
<organism evidence="10 11">
    <name type="scientific">Fusarium torreyae</name>
    <dbReference type="NCBI Taxonomy" id="1237075"/>
    <lineage>
        <taxon>Eukaryota</taxon>
        <taxon>Fungi</taxon>
        <taxon>Dikarya</taxon>
        <taxon>Ascomycota</taxon>
        <taxon>Pezizomycotina</taxon>
        <taxon>Sordariomycetes</taxon>
        <taxon>Hypocreomycetidae</taxon>
        <taxon>Hypocreales</taxon>
        <taxon>Nectriaceae</taxon>
        <taxon>Fusarium</taxon>
    </lineage>
</organism>
<evidence type="ECO:0000256" key="7">
    <source>
        <dbReference type="RuleBase" id="RU003346"/>
    </source>
</evidence>
<dbReference type="InterPro" id="IPR036259">
    <property type="entry name" value="MFS_trans_sf"/>
</dbReference>
<name>A0A9W8RVG4_9HYPO</name>
<feature type="domain" description="Major facilitator superfamily (MFS) profile" evidence="9">
    <location>
        <begin position="55"/>
        <end position="499"/>
    </location>
</feature>
<dbReference type="PANTHER" id="PTHR48022:SF53">
    <property type="entry name" value="ALPHA-GLUCOSIDE TRANSPORTER, PUTATIVE (AFU_ORTHOLOGUE AFUA_3G01700)-RELATED"/>
    <property type="match status" value="1"/>
</dbReference>
<keyword evidence="6 8" id="KW-0472">Membrane</keyword>
<accession>A0A9W8RVG4</accession>
<evidence type="ECO:0000256" key="5">
    <source>
        <dbReference type="ARBA" id="ARBA00022989"/>
    </source>
</evidence>
<dbReference type="PROSITE" id="PS50850">
    <property type="entry name" value="MFS"/>
    <property type="match status" value="1"/>
</dbReference>
<dbReference type="Proteomes" id="UP001152049">
    <property type="component" value="Unassembled WGS sequence"/>
</dbReference>
<gene>
    <name evidence="10" type="ORF">NW762_009151</name>
</gene>
<feature type="transmembrane region" description="Helical" evidence="8">
    <location>
        <begin position="52"/>
        <end position="77"/>
    </location>
</feature>
<dbReference type="NCBIfam" id="TIGR00879">
    <property type="entry name" value="SP"/>
    <property type="match status" value="1"/>
</dbReference>
<dbReference type="FunFam" id="1.20.1250.20:FF:000078">
    <property type="entry name" value="MFS maltose transporter, putative"/>
    <property type="match status" value="1"/>
</dbReference>
<dbReference type="InterPro" id="IPR005828">
    <property type="entry name" value="MFS_sugar_transport-like"/>
</dbReference>
<dbReference type="AlphaFoldDB" id="A0A9W8RVG4"/>
<dbReference type="PROSITE" id="PS00217">
    <property type="entry name" value="SUGAR_TRANSPORT_2"/>
    <property type="match status" value="1"/>
</dbReference>
<dbReference type="InterPro" id="IPR005829">
    <property type="entry name" value="Sugar_transporter_CS"/>
</dbReference>